<dbReference type="Proteomes" id="UP000013111">
    <property type="component" value="Unassembled WGS sequence"/>
</dbReference>
<dbReference type="AlphaFoldDB" id="A0A831A110"/>
<comment type="caution">
    <text evidence="1">The sequence shown here is derived from an EMBL/GenBank/DDBJ whole genome shotgun (WGS) entry which is preliminary data.</text>
</comment>
<proteinExistence type="predicted"/>
<organism evidence="1 2">
    <name type="scientific">Erwinia amylovora NBRC 12687 = CFBP 1232</name>
    <dbReference type="NCBI Taxonomy" id="1219359"/>
    <lineage>
        <taxon>Bacteria</taxon>
        <taxon>Pseudomonadati</taxon>
        <taxon>Pseudomonadota</taxon>
        <taxon>Gammaproteobacteria</taxon>
        <taxon>Enterobacterales</taxon>
        <taxon>Erwiniaceae</taxon>
        <taxon>Erwinia</taxon>
    </lineage>
</organism>
<evidence type="ECO:0000313" key="1">
    <source>
        <dbReference type="EMBL" id="CCO95077.1"/>
    </source>
</evidence>
<evidence type="ECO:0000313" key="2">
    <source>
        <dbReference type="Proteomes" id="UP000013111"/>
    </source>
</evidence>
<gene>
    <name evidence="1" type="ORF">BN437_3171</name>
</gene>
<protein>
    <submittedName>
        <fullName evidence="1">Uncharacterized protein</fullName>
    </submittedName>
</protein>
<reference evidence="1 2" key="1">
    <citation type="submission" date="2012-11" db="EMBL/GenBank/DDBJ databases">
        <authorList>
            <person name="Linke B."/>
        </authorList>
    </citation>
    <scope>NUCLEOTIDE SEQUENCE [LARGE SCALE GENOMIC DNA]</scope>
    <source>
        <strain evidence="2">CFBP 1232</strain>
    </source>
</reference>
<sequence length="39" mass="4208">MAGDQIIQMSLSILEEVLMNSLMICQALAVVAPEGGRFQ</sequence>
<accession>A0A831A110</accession>
<dbReference type="EMBL" id="CAPB01000038">
    <property type="protein sequence ID" value="CCO95077.1"/>
    <property type="molecule type" value="Genomic_DNA"/>
</dbReference>
<reference evidence="1 2" key="2">
    <citation type="submission" date="2013-04" db="EMBL/GenBank/DDBJ databases">
        <title>Comparative genomics of 12 strains of Erwinia amylovora identifies a pan-genome with a large conserved core and provides insights into host specificity.</title>
        <authorList>
            <person name="Mann R.A."/>
            <person name="Smits T.H.M."/>
            <person name="Buehlmann A."/>
            <person name="Blom J."/>
            <person name="Goesmann A."/>
            <person name="Frey J.E."/>
            <person name="Plummer K.M."/>
            <person name="Beer S.V."/>
            <person name="Luck J."/>
            <person name="Duffy B."/>
            <person name="Rodoni B."/>
        </authorList>
    </citation>
    <scope>NUCLEOTIDE SEQUENCE [LARGE SCALE GENOMIC DNA]</scope>
    <source>
        <strain evidence="2">CFBP 1232</strain>
    </source>
</reference>
<name>A0A831A110_ERWAM</name>